<protein>
    <recommendedName>
        <fullName evidence="3">DUF1963 domain-containing protein</fullName>
    </recommendedName>
</protein>
<dbReference type="SUPFAM" id="SSF103032">
    <property type="entry name" value="Hypothetical protein YwqG"/>
    <property type="match status" value="1"/>
</dbReference>
<dbReference type="InterPro" id="IPR035948">
    <property type="entry name" value="YwqG-like_sf"/>
</dbReference>
<evidence type="ECO:0000313" key="2">
    <source>
        <dbReference type="Proteomes" id="UP000076623"/>
    </source>
</evidence>
<proteinExistence type="predicted"/>
<sequence>MTLSLPKALEPYRKDIENTVVPFVSIQATRQSTEVKDSKIGGSPYLPEGFSYPLDSSGKPMALLCQLNFEEIPPLEHFPKQGILQFFLSKHDDVMGMDFDNPTNQSNFRVVYHEDLALSHTSASYVSKETEEEHLPFNGEYRLSFSLSKEALGVSDFHFEESYESIDMDQATGETNMWGEETLYDLFCEHVENMGHKIGGYAYFSQTDPRDYGAQFDDYRITLLQIDTDDEGENDIMWGDAGVGNFFITKEDLRNKDFSRVLFNWDCH</sequence>
<dbReference type="AlphaFoldDB" id="A0A160IN65"/>
<keyword evidence="2" id="KW-1185">Reference proteome</keyword>
<dbReference type="Proteomes" id="UP000076623">
    <property type="component" value="Chromosome"/>
</dbReference>
<dbReference type="PANTHER" id="PTHR36436">
    <property type="entry name" value="SLL5081 PROTEIN"/>
    <property type="match status" value="1"/>
</dbReference>
<dbReference type="KEGG" id="fpn:ABE65_012785"/>
<accession>A0A160IN65</accession>
<dbReference type="EMBL" id="CP015378">
    <property type="protein sequence ID" value="ANC77624.1"/>
    <property type="molecule type" value="Genomic_DNA"/>
</dbReference>
<organism evidence="1 2">
    <name type="scientific">Fictibacillus phosphorivorans</name>
    <dbReference type="NCBI Taxonomy" id="1221500"/>
    <lineage>
        <taxon>Bacteria</taxon>
        <taxon>Bacillati</taxon>
        <taxon>Bacillota</taxon>
        <taxon>Bacilli</taxon>
        <taxon>Bacillales</taxon>
        <taxon>Fictibacillaceae</taxon>
        <taxon>Fictibacillus</taxon>
    </lineage>
</organism>
<dbReference type="PANTHER" id="PTHR36436:SF6">
    <property type="entry name" value="SLL5081 PROTEIN"/>
    <property type="match status" value="1"/>
</dbReference>
<evidence type="ECO:0000313" key="1">
    <source>
        <dbReference type="EMBL" id="ANC77624.1"/>
    </source>
</evidence>
<dbReference type="Gene3D" id="2.30.320.10">
    <property type="entry name" value="YwqG-like"/>
    <property type="match status" value="1"/>
</dbReference>
<gene>
    <name evidence="1" type="ORF">ABE65_012785</name>
</gene>
<evidence type="ECO:0008006" key="3">
    <source>
        <dbReference type="Google" id="ProtNLM"/>
    </source>
</evidence>
<dbReference type="InterPro" id="IPR015315">
    <property type="entry name" value="DUF1963"/>
</dbReference>
<dbReference type="RefSeq" id="WP_066395521.1">
    <property type="nucleotide sequence ID" value="NZ_CP015378.1"/>
</dbReference>
<dbReference type="Pfam" id="PF09234">
    <property type="entry name" value="DUF1963"/>
    <property type="match status" value="1"/>
</dbReference>
<dbReference type="STRING" id="1221500.ABE65_012785"/>
<name>A0A160IN65_9BACL</name>
<reference evidence="1 2" key="1">
    <citation type="submission" date="2016-04" db="EMBL/GenBank/DDBJ databases">
        <title>Complete genome sequence of Fictibacillus phosphorivorans G25-29, a strain toxic to nematodes.</title>
        <authorList>
            <person name="Zheng Z."/>
        </authorList>
    </citation>
    <scope>NUCLEOTIDE SEQUENCE [LARGE SCALE GENOMIC DNA]</scope>
    <source>
        <strain evidence="1 2">G25-29</strain>
    </source>
</reference>